<feature type="compositionally biased region" description="Basic residues" evidence="1">
    <location>
        <begin position="36"/>
        <end position="45"/>
    </location>
</feature>
<protein>
    <submittedName>
        <fullName evidence="3">Craniofacial development protein 2</fullName>
    </submittedName>
</protein>
<dbReference type="InterPro" id="IPR005135">
    <property type="entry name" value="Endo/exonuclease/phosphatase"/>
</dbReference>
<dbReference type="GO" id="GO:0003824">
    <property type="term" value="F:catalytic activity"/>
    <property type="evidence" value="ECO:0007669"/>
    <property type="project" value="InterPro"/>
</dbReference>
<accession>A0AA47N299</accession>
<dbReference type="PANTHER" id="PTHR47027">
    <property type="entry name" value="REVERSE TRANSCRIPTASE DOMAIN-CONTAINING PROTEIN"/>
    <property type="match status" value="1"/>
</dbReference>
<gene>
    <name evidence="3" type="primary">CFDP2_63</name>
    <name evidence="3" type="ORF">N1851_007769</name>
</gene>
<keyword evidence="4" id="KW-1185">Reference proteome</keyword>
<feature type="region of interest" description="Disordered" evidence="1">
    <location>
        <begin position="20"/>
        <end position="58"/>
    </location>
</feature>
<proteinExistence type="predicted"/>
<evidence type="ECO:0000259" key="2">
    <source>
        <dbReference type="Pfam" id="PF14529"/>
    </source>
</evidence>
<organism evidence="3 4">
    <name type="scientific">Merluccius polli</name>
    <name type="common">Benguela hake</name>
    <name type="synonym">Merluccius cadenati</name>
    <dbReference type="NCBI Taxonomy" id="89951"/>
    <lineage>
        <taxon>Eukaryota</taxon>
        <taxon>Metazoa</taxon>
        <taxon>Chordata</taxon>
        <taxon>Craniata</taxon>
        <taxon>Vertebrata</taxon>
        <taxon>Euteleostomi</taxon>
        <taxon>Actinopterygii</taxon>
        <taxon>Neopterygii</taxon>
        <taxon>Teleostei</taxon>
        <taxon>Neoteleostei</taxon>
        <taxon>Acanthomorphata</taxon>
        <taxon>Zeiogadaria</taxon>
        <taxon>Gadariae</taxon>
        <taxon>Gadiformes</taxon>
        <taxon>Gadoidei</taxon>
        <taxon>Merlucciidae</taxon>
        <taxon>Merluccius</taxon>
    </lineage>
</organism>
<sequence length="766" mass="86110">MAAWGWGSAASAWWPGLYPRGTARKDDVGPPSRRLTTSRRGRRGRVQCELGGGRRRGPWRSDPRLQKLALGTWNVTSLVGKEPELVREVEKFRLDIVGLTSTHSKGSGTSLLERGWTLFHSGVATGERRRAGVAILIAPRLGASMLEFTPVDERIASLRLRVGGRILTVVCAYGPNSSSEYPPFLDSLEGVLESAPSGDSLVLLGDFNAHVGSDSETWRGVIGRNGPPDLNPSGVQLLDFCAHHRLSITNTMFKHKGVHMCTWHQDTLGRSSMIDFVVVSSDLRPHVLDTRAKRGAELSTDHHLVVSWLRWWGRMPVRPGRPKRIVRVCWERLAESPVRESFNSHLRESFDHVPGEAGDIESEWAMFHASIVKAADQSCGRKVVGACRGGNPRTRWWTPAVRDAVKLKKESYRTFLACGTPEAAGRYRQAKRSAAVAVTEAKTRTWEEFGEAMENDFRTASKRFWTTIRRLRRGKQCIVNTVYGGDGALLTSTRDVVDRIGSLLFADDVVLMASSDRDLQLSLDRFAAECEAVGMRISTSKSESMVLNRKRVECTLRVGDEILPQVEEFKYLGVLFTSEGRMEREIDRRIGAASAVMRTLHGSVVVKRELSRKAKLSIYQSIYVPALTYGHELWVMTERTRSRVQAAEMSFLRRVAGLSLRDRVRSSVIREELGVDPLLLRVERSQMRWLGHLVRMPPGRLPGEVFRARPTGRRPRGRPRTRWRDYVSRLAWERLGIPQEELAEVAGEREVWASLLRLLPPRPDPG</sequence>
<dbReference type="PANTHER" id="PTHR47027:SF30">
    <property type="entry name" value="THAP-TYPE DOMAIN-CONTAINING PROTEIN"/>
    <property type="match status" value="1"/>
</dbReference>
<reference evidence="3" key="1">
    <citation type="journal article" date="2023" name="Front. Mar. Sci.">
        <title>A new Merluccius polli reference genome to investigate the effects of global change in West African waters.</title>
        <authorList>
            <person name="Mateo J.L."/>
            <person name="Blanco-Fernandez C."/>
            <person name="Garcia-Vazquez E."/>
            <person name="Machado-Schiaffino G."/>
        </authorList>
    </citation>
    <scope>NUCLEOTIDE SEQUENCE</scope>
    <source>
        <strain evidence="3">C29</strain>
        <tissue evidence="3">Fin</tissue>
    </source>
</reference>
<evidence type="ECO:0000313" key="4">
    <source>
        <dbReference type="Proteomes" id="UP001174136"/>
    </source>
</evidence>
<name>A0AA47N299_MERPO</name>
<dbReference type="Proteomes" id="UP001174136">
    <property type="component" value="Unassembled WGS sequence"/>
</dbReference>
<dbReference type="SUPFAM" id="SSF56219">
    <property type="entry name" value="DNase I-like"/>
    <property type="match status" value="1"/>
</dbReference>
<evidence type="ECO:0000313" key="3">
    <source>
        <dbReference type="EMBL" id="KAK0151078.1"/>
    </source>
</evidence>
<dbReference type="EMBL" id="JAOPHQ010001421">
    <property type="protein sequence ID" value="KAK0151078.1"/>
    <property type="molecule type" value="Genomic_DNA"/>
</dbReference>
<dbReference type="Gene3D" id="3.60.10.10">
    <property type="entry name" value="Endonuclease/exonuclease/phosphatase"/>
    <property type="match status" value="1"/>
</dbReference>
<evidence type="ECO:0000256" key="1">
    <source>
        <dbReference type="SAM" id="MobiDB-lite"/>
    </source>
</evidence>
<dbReference type="AlphaFoldDB" id="A0AA47N299"/>
<dbReference type="Pfam" id="PF14529">
    <property type="entry name" value="Exo_endo_phos_2"/>
    <property type="match status" value="1"/>
</dbReference>
<feature type="domain" description="Endonuclease/exonuclease/phosphatase" evidence="2">
    <location>
        <begin position="168"/>
        <end position="305"/>
    </location>
</feature>
<dbReference type="CDD" id="cd09076">
    <property type="entry name" value="L1-EN"/>
    <property type="match status" value="1"/>
</dbReference>
<dbReference type="InterPro" id="IPR036691">
    <property type="entry name" value="Endo/exonu/phosph_ase_sf"/>
</dbReference>
<comment type="caution">
    <text evidence="3">The sequence shown here is derived from an EMBL/GenBank/DDBJ whole genome shotgun (WGS) entry which is preliminary data.</text>
</comment>